<dbReference type="GO" id="GO:0043190">
    <property type="term" value="C:ATP-binding cassette (ABC) transporter complex"/>
    <property type="evidence" value="ECO:0007669"/>
    <property type="project" value="InterPro"/>
</dbReference>
<name>A0A401YMI4_9ACTN</name>
<dbReference type="RefSeq" id="WP_126637891.1">
    <property type="nucleotide sequence ID" value="NZ_BIFH01000018.1"/>
</dbReference>
<gene>
    <name evidence="3" type="ORF">EHYA_03491</name>
</gene>
<dbReference type="Gene3D" id="3.10.105.10">
    <property type="entry name" value="Dipeptide-binding Protein, Domain 3"/>
    <property type="match status" value="1"/>
</dbReference>
<dbReference type="Gene3D" id="3.40.190.10">
    <property type="entry name" value="Periplasmic binding protein-like II"/>
    <property type="match status" value="1"/>
</dbReference>
<keyword evidence="4" id="KW-1185">Reference proteome</keyword>
<dbReference type="AlphaFoldDB" id="A0A401YMI4"/>
<evidence type="ECO:0000313" key="4">
    <source>
        <dbReference type="Proteomes" id="UP000286931"/>
    </source>
</evidence>
<dbReference type="GO" id="GO:0015833">
    <property type="term" value="P:peptide transport"/>
    <property type="evidence" value="ECO:0007669"/>
    <property type="project" value="TreeGrafter"/>
</dbReference>
<dbReference type="InterPro" id="IPR030678">
    <property type="entry name" value="Peptide/Ni-bd"/>
</dbReference>
<accession>A0A401YMI4</accession>
<evidence type="ECO:0000313" key="3">
    <source>
        <dbReference type="EMBL" id="GCD95808.1"/>
    </source>
</evidence>
<dbReference type="OrthoDB" id="5240629at2"/>
<evidence type="ECO:0000259" key="2">
    <source>
        <dbReference type="Pfam" id="PF00496"/>
    </source>
</evidence>
<feature type="domain" description="Solute-binding protein family 5" evidence="2">
    <location>
        <begin position="105"/>
        <end position="499"/>
    </location>
</feature>
<dbReference type="EMBL" id="BIFH01000018">
    <property type="protein sequence ID" value="GCD95808.1"/>
    <property type="molecule type" value="Genomic_DNA"/>
</dbReference>
<dbReference type="Pfam" id="PF00496">
    <property type="entry name" value="SBP_bac_5"/>
    <property type="match status" value="1"/>
</dbReference>
<evidence type="ECO:0000256" key="1">
    <source>
        <dbReference type="SAM" id="SignalP"/>
    </source>
</evidence>
<dbReference type="GO" id="GO:0042597">
    <property type="term" value="C:periplasmic space"/>
    <property type="evidence" value="ECO:0007669"/>
    <property type="project" value="UniProtKB-ARBA"/>
</dbReference>
<dbReference type="PIRSF" id="PIRSF002741">
    <property type="entry name" value="MppA"/>
    <property type="match status" value="1"/>
</dbReference>
<dbReference type="GO" id="GO:1904680">
    <property type="term" value="F:peptide transmembrane transporter activity"/>
    <property type="evidence" value="ECO:0007669"/>
    <property type="project" value="TreeGrafter"/>
</dbReference>
<dbReference type="InterPro" id="IPR000914">
    <property type="entry name" value="SBP_5_dom"/>
</dbReference>
<organism evidence="3 4">
    <name type="scientific">Embleya hyalina</name>
    <dbReference type="NCBI Taxonomy" id="516124"/>
    <lineage>
        <taxon>Bacteria</taxon>
        <taxon>Bacillati</taxon>
        <taxon>Actinomycetota</taxon>
        <taxon>Actinomycetes</taxon>
        <taxon>Kitasatosporales</taxon>
        <taxon>Streptomycetaceae</taxon>
        <taxon>Embleya</taxon>
    </lineage>
</organism>
<protein>
    <submittedName>
        <fullName evidence="3">Peptide ABC transporter substrate-binding protein</fullName>
    </submittedName>
</protein>
<dbReference type="Proteomes" id="UP000286931">
    <property type="component" value="Unassembled WGS sequence"/>
</dbReference>
<dbReference type="CDD" id="cd08506">
    <property type="entry name" value="PBP2_clavulanate_OppA2"/>
    <property type="match status" value="1"/>
</dbReference>
<comment type="caution">
    <text evidence="3">The sequence shown here is derived from an EMBL/GenBank/DDBJ whole genome shotgun (WGS) entry which is preliminary data.</text>
</comment>
<sequence>MTTQHASRRRTQALAAAAVVAGLLTTTACGGGGDKTSGVGYDAATTKVVNAGTTKGGALRFAATQDGDSWDTTRSYYGFAWNFMRYYSRQLVTYKTEPGKAGATLTPDLATDMGRVSDDGRTYTFTLRDEVSWEDGKPITSKDVKYGIERQWAQDVLSGGPVYLKDILDPDGEYHGPYQDESADKLGLKAVETPDDRTIVFRLPQRNSDFPQMLAIPSASPVRQDKDTKSKYGLRPFSSGPYRFESYDPGKDLQLVRNPQWKEASDPIRKAYPDTVDVKFFSNANDMDQRLIAGDYDLDLGQSGLSPQGRQTALKQHKGNLDNPLSGYVRYATFPQNVKPFDNEHCRRAVIHGADHLSLQTARGGPVAGGDIGTNMLPPTVPGAQGVTYDPFDMAGADRNGNVAKAKQELAACGKPDGFTTTIAVRNNKPVEVATAQSLQASLKKIGIDAQIDQYDGSQTSGIVGSPDNVAKKGYGIVIDGWAADFPSVQGFGRPLWDGKYVLESGNVNYALIKDKAIDDLFDAYAKEPDEAAKVRIATQINHKVMEGAYYLPFTYEKYLNWRGGRLTNVYMTDAYNGYDFISLGVNSAKSSKSSKSSQSSQ</sequence>
<proteinExistence type="predicted"/>
<keyword evidence="1" id="KW-0732">Signal</keyword>
<dbReference type="InterPro" id="IPR039424">
    <property type="entry name" value="SBP_5"/>
</dbReference>
<feature type="chain" id="PRO_5038545809" evidence="1">
    <location>
        <begin position="31"/>
        <end position="602"/>
    </location>
</feature>
<feature type="signal peptide" evidence="1">
    <location>
        <begin position="1"/>
        <end position="30"/>
    </location>
</feature>
<dbReference type="PANTHER" id="PTHR30290">
    <property type="entry name" value="PERIPLASMIC BINDING COMPONENT OF ABC TRANSPORTER"/>
    <property type="match status" value="1"/>
</dbReference>
<reference evidence="3 4" key="1">
    <citation type="submission" date="2018-12" db="EMBL/GenBank/DDBJ databases">
        <title>Draft genome sequence of Embleya hyalina NBRC 13850T.</title>
        <authorList>
            <person name="Komaki H."/>
            <person name="Hosoyama A."/>
            <person name="Kimura A."/>
            <person name="Ichikawa N."/>
            <person name="Tamura T."/>
        </authorList>
    </citation>
    <scope>NUCLEOTIDE SEQUENCE [LARGE SCALE GENOMIC DNA]</scope>
    <source>
        <strain evidence="3 4">NBRC 13850</strain>
    </source>
</reference>
<dbReference type="SUPFAM" id="SSF53850">
    <property type="entry name" value="Periplasmic binding protein-like II"/>
    <property type="match status" value="1"/>
</dbReference>
<dbReference type="PANTHER" id="PTHR30290:SF83">
    <property type="entry name" value="ABC TRANSPORTER SUBSTRATE-BINDING PROTEIN"/>
    <property type="match status" value="1"/>
</dbReference>